<dbReference type="HOGENOM" id="CLU_366003_0_0_1"/>
<dbReference type="InterPro" id="IPR045338">
    <property type="entry name" value="DUF6535"/>
</dbReference>
<dbReference type="EMBL" id="KB445811">
    <property type="protein sequence ID" value="EMD32446.1"/>
    <property type="molecule type" value="Genomic_DNA"/>
</dbReference>
<proteinExistence type="predicted"/>
<keyword evidence="2" id="KW-1133">Transmembrane helix</keyword>
<dbReference type="Proteomes" id="UP000016930">
    <property type="component" value="Unassembled WGS sequence"/>
</dbReference>
<sequence>MKEPALRHSTVLSTRRPHSLYLYLRPSSTTYEMDSSERRAGSPSQSSDIFTHTSASPSPDSAMSKARRPTIKSNALSGDTVTVVQVENSSRHDPEHGDPDENAKDVSSRTSAAPSEIDRDESKVVSDPGLGLSSPDFREKNTSLETTRDNHNWDMPAVWASCAQKLHEYDEATVRAWTSEIDTMLVFAGLFSAVLTAFNVETYPLLQPTSPDPSTLLLAQISAQLNVIASSLPTNSSASLPPPPQLDLSGDSTVSSSTIIVNALWFSSLISSLAAASLGIFLKQWLNHYTSPSSSDPRQRARIWHYRHAGLMRWKVTDIMALLPLLLQLALGLFLAGLVVLLWTLDSTVAGLTTAFVALVFFITLWTTIVPVLVGNCPYKSPQAWYIYIVAQWIRPLSSLISRGFSAAFQKNTILRNIKRSVKGFGWDLENFSRALSRRIRHLIGPIQARANWREYEISMLRTAVQSVIPGRYDSDMLAAADAAIMDNAFLADIVRPCLNELDNIAALLAFHTIAKHRADQIVDGVPQWTRTADEEICTLAQLGLDLLPRTILREMAEIDAVRRILHELMDAQLVPCDLFCRAIRVFYDLRKGERVREGMDLSLLRLMQKTRVQHPDLKNMKMLFQCMPMIDSLNDGQMLYHYGTLIFGTATHLPEADWDRLRPHFQSYLDTLETFLSTATEEMLRGFVKGIADTWGMLILEIDGLRYRHASFFGTVQLSLFDRITDAVTAAYHMGAIQHRQYEKWSTLLSSSKHVETEVTQ</sequence>
<evidence type="ECO:0000313" key="4">
    <source>
        <dbReference type="EMBL" id="EMD32446.1"/>
    </source>
</evidence>
<keyword evidence="2" id="KW-0812">Transmembrane</keyword>
<feature type="transmembrane region" description="Helical" evidence="2">
    <location>
        <begin position="321"/>
        <end position="343"/>
    </location>
</feature>
<evidence type="ECO:0000313" key="5">
    <source>
        <dbReference type="Proteomes" id="UP000016930"/>
    </source>
</evidence>
<organism evidence="4 5">
    <name type="scientific">Ceriporiopsis subvermispora (strain B)</name>
    <name type="common">White-rot fungus</name>
    <name type="synonym">Gelatoporia subvermispora</name>
    <dbReference type="NCBI Taxonomy" id="914234"/>
    <lineage>
        <taxon>Eukaryota</taxon>
        <taxon>Fungi</taxon>
        <taxon>Dikarya</taxon>
        <taxon>Basidiomycota</taxon>
        <taxon>Agaricomycotina</taxon>
        <taxon>Agaricomycetes</taxon>
        <taxon>Polyporales</taxon>
        <taxon>Gelatoporiaceae</taxon>
        <taxon>Gelatoporia</taxon>
    </lineage>
</organism>
<feature type="transmembrane region" description="Helical" evidence="2">
    <location>
        <begin position="259"/>
        <end position="282"/>
    </location>
</feature>
<evidence type="ECO:0000259" key="3">
    <source>
        <dbReference type="Pfam" id="PF20153"/>
    </source>
</evidence>
<dbReference type="AlphaFoldDB" id="M2R0T5"/>
<feature type="compositionally biased region" description="Basic and acidic residues" evidence="1">
    <location>
        <begin position="89"/>
        <end position="107"/>
    </location>
</feature>
<feature type="transmembrane region" description="Helical" evidence="2">
    <location>
        <begin position="349"/>
        <end position="374"/>
    </location>
</feature>
<evidence type="ECO:0000256" key="2">
    <source>
        <dbReference type="SAM" id="Phobius"/>
    </source>
</evidence>
<keyword evidence="2" id="KW-0472">Membrane</keyword>
<dbReference type="OrthoDB" id="2796682at2759"/>
<dbReference type="Pfam" id="PF20153">
    <property type="entry name" value="DUF6535"/>
    <property type="match status" value="1"/>
</dbReference>
<protein>
    <recommendedName>
        <fullName evidence="3">DUF6535 domain-containing protein</fullName>
    </recommendedName>
</protein>
<evidence type="ECO:0000256" key="1">
    <source>
        <dbReference type="SAM" id="MobiDB-lite"/>
    </source>
</evidence>
<feature type="transmembrane region" description="Helical" evidence="2">
    <location>
        <begin position="185"/>
        <end position="206"/>
    </location>
</feature>
<gene>
    <name evidence="4" type="ORF">CERSUDRAFT_108848</name>
</gene>
<reference evidence="4 5" key="1">
    <citation type="journal article" date="2012" name="Proc. Natl. Acad. Sci. U.S.A.">
        <title>Comparative genomics of Ceriporiopsis subvermispora and Phanerochaete chrysosporium provide insight into selective ligninolysis.</title>
        <authorList>
            <person name="Fernandez-Fueyo E."/>
            <person name="Ruiz-Duenas F.J."/>
            <person name="Ferreira P."/>
            <person name="Floudas D."/>
            <person name="Hibbett D.S."/>
            <person name="Canessa P."/>
            <person name="Larrondo L.F."/>
            <person name="James T.Y."/>
            <person name="Seelenfreund D."/>
            <person name="Lobos S."/>
            <person name="Polanco R."/>
            <person name="Tello M."/>
            <person name="Honda Y."/>
            <person name="Watanabe T."/>
            <person name="Watanabe T."/>
            <person name="Ryu J.S."/>
            <person name="Kubicek C.P."/>
            <person name="Schmoll M."/>
            <person name="Gaskell J."/>
            <person name="Hammel K.E."/>
            <person name="St John F.J."/>
            <person name="Vanden Wymelenberg A."/>
            <person name="Sabat G."/>
            <person name="Splinter BonDurant S."/>
            <person name="Syed K."/>
            <person name="Yadav J.S."/>
            <person name="Doddapaneni H."/>
            <person name="Subramanian V."/>
            <person name="Lavin J.L."/>
            <person name="Oguiza J.A."/>
            <person name="Perez G."/>
            <person name="Pisabarro A.G."/>
            <person name="Ramirez L."/>
            <person name="Santoyo F."/>
            <person name="Master E."/>
            <person name="Coutinho P.M."/>
            <person name="Henrissat B."/>
            <person name="Lombard V."/>
            <person name="Magnuson J.K."/>
            <person name="Kuees U."/>
            <person name="Hori C."/>
            <person name="Igarashi K."/>
            <person name="Samejima M."/>
            <person name="Held B.W."/>
            <person name="Barry K.W."/>
            <person name="LaButti K.M."/>
            <person name="Lapidus A."/>
            <person name="Lindquist E.A."/>
            <person name="Lucas S.M."/>
            <person name="Riley R."/>
            <person name="Salamov A.A."/>
            <person name="Hoffmeister D."/>
            <person name="Schwenk D."/>
            <person name="Hadar Y."/>
            <person name="Yarden O."/>
            <person name="de Vries R.P."/>
            <person name="Wiebenga A."/>
            <person name="Stenlid J."/>
            <person name="Eastwood D."/>
            <person name="Grigoriev I.V."/>
            <person name="Berka R.M."/>
            <person name="Blanchette R.A."/>
            <person name="Kersten P."/>
            <person name="Martinez A.T."/>
            <person name="Vicuna R."/>
            <person name="Cullen D."/>
        </authorList>
    </citation>
    <scope>NUCLEOTIDE SEQUENCE [LARGE SCALE GENOMIC DNA]</scope>
    <source>
        <strain evidence="4 5">B</strain>
    </source>
</reference>
<name>M2R0T5_CERS8</name>
<feature type="compositionally biased region" description="Polar residues" evidence="1">
    <location>
        <begin position="42"/>
        <end position="61"/>
    </location>
</feature>
<feature type="compositionally biased region" description="Polar residues" evidence="1">
    <location>
        <begin position="71"/>
        <end position="88"/>
    </location>
</feature>
<accession>M2R0T5</accession>
<feature type="domain" description="DUF6535" evidence="3">
    <location>
        <begin position="159"/>
        <end position="344"/>
    </location>
</feature>
<feature type="compositionally biased region" description="Basic and acidic residues" evidence="1">
    <location>
        <begin position="136"/>
        <end position="149"/>
    </location>
</feature>
<feature type="region of interest" description="Disordered" evidence="1">
    <location>
        <begin position="30"/>
        <end position="149"/>
    </location>
</feature>
<keyword evidence="5" id="KW-1185">Reference proteome</keyword>